<name>A0A645AN69_9ZZZZ</name>
<dbReference type="AlphaFoldDB" id="A0A645AN69"/>
<organism evidence="1">
    <name type="scientific">bioreactor metagenome</name>
    <dbReference type="NCBI Taxonomy" id="1076179"/>
    <lineage>
        <taxon>unclassified sequences</taxon>
        <taxon>metagenomes</taxon>
        <taxon>ecological metagenomes</taxon>
    </lineage>
</organism>
<protein>
    <submittedName>
        <fullName evidence="1">Uncharacterized protein</fullName>
    </submittedName>
</protein>
<sequence length="68" mass="7901">MAVAVVNRLKIVHVEKQQRHQNRLFGGSAVLFHQVLLVEESRKRIDAGLFYQQVFFVNLRLTLLGNVR</sequence>
<proteinExistence type="predicted"/>
<accession>A0A645AN69</accession>
<evidence type="ECO:0000313" key="1">
    <source>
        <dbReference type="EMBL" id="MPM54208.1"/>
    </source>
</evidence>
<gene>
    <name evidence="1" type="ORF">SDC9_100982</name>
</gene>
<dbReference type="EMBL" id="VSSQ01014699">
    <property type="protein sequence ID" value="MPM54208.1"/>
    <property type="molecule type" value="Genomic_DNA"/>
</dbReference>
<comment type="caution">
    <text evidence="1">The sequence shown here is derived from an EMBL/GenBank/DDBJ whole genome shotgun (WGS) entry which is preliminary data.</text>
</comment>
<reference evidence="1" key="1">
    <citation type="submission" date="2019-08" db="EMBL/GenBank/DDBJ databases">
        <authorList>
            <person name="Kucharzyk K."/>
            <person name="Murdoch R.W."/>
            <person name="Higgins S."/>
            <person name="Loffler F."/>
        </authorList>
    </citation>
    <scope>NUCLEOTIDE SEQUENCE</scope>
</reference>